<keyword evidence="8" id="KW-0472">Membrane</keyword>
<keyword evidence="6" id="KW-1133">Transmembrane helix</keyword>
<evidence type="ECO:0000256" key="5">
    <source>
        <dbReference type="ARBA" id="ARBA00022968"/>
    </source>
</evidence>
<dbReference type="AlphaFoldDB" id="F6WIX1"/>
<protein>
    <submittedName>
        <fullName evidence="10">Galactosylceramide sulfotransferase</fullName>
    </submittedName>
</protein>
<evidence type="ECO:0000256" key="8">
    <source>
        <dbReference type="ARBA" id="ARBA00023136"/>
    </source>
</evidence>
<dbReference type="InterPro" id="IPR027417">
    <property type="entry name" value="P-loop_NTPase"/>
</dbReference>
<evidence type="ECO:0000256" key="2">
    <source>
        <dbReference type="ARBA" id="ARBA00008124"/>
    </source>
</evidence>
<keyword evidence="5" id="KW-0735">Signal-anchor</keyword>
<comment type="subcellular location">
    <subcellularLocation>
        <location evidence="1">Golgi apparatus membrane</location>
        <topology evidence="1">Single-pass type II membrane protein</topology>
    </subcellularLocation>
</comment>
<evidence type="ECO:0000313" key="10">
    <source>
        <dbReference type="Ensembl" id="ENSCINP00000003676.3"/>
    </source>
</evidence>
<evidence type="ECO:0000313" key="11">
    <source>
        <dbReference type="Proteomes" id="UP000008144"/>
    </source>
</evidence>
<dbReference type="HOGENOM" id="CLU_1342851_0_0_1"/>
<sequence>MAFDLGFDNERNDISYSNSIIQQMENNFDLVLITERMDESLILLKDKLCMEDYEDIVYLRLKVRHNSSRRKLSAETKDKILQWNYLDERLYDFFNKTLDKKISEYGTLRMKNELQIFRSHLEAAAKRCILYYDQFDMKPWISRIKLRDNAGAHCEQLTWGEVKYGDYLRKKQQKYSGEGRVHQPSYGELKRMLNEAQKAVIGSK</sequence>
<dbReference type="Pfam" id="PF06990">
    <property type="entry name" value="Gal-3-0_sulfotr"/>
    <property type="match status" value="1"/>
</dbReference>
<evidence type="ECO:0000256" key="6">
    <source>
        <dbReference type="ARBA" id="ARBA00022989"/>
    </source>
</evidence>
<organism evidence="10 11">
    <name type="scientific">Ciona intestinalis</name>
    <name type="common">Transparent sea squirt</name>
    <name type="synonym">Ascidia intestinalis</name>
    <dbReference type="NCBI Taxonomy" id="7719"/>
    <lineage>
        <taxon>Eukaryota</taxon>
        <taxon>Metazoa</taxon>
        <taxon>Chordata</taxon>
        <taxon>Tunicata</taxon>
        <taxon>Ascidiacea</taxon>
        <taxon>Phlebobranchia</taxon>
        <taxon>Cionidae</taxon>
        <taxon>Ciona</taxon>
    </lineage>
</organism>
<evidence type="ECO:0000256" key="1">
    <source>
        <dbReference type="ARBA" id="ARBA00004323"/>
    </source>
</evidence>
<dbReference type="GO" id="GO:0009247">
    <property type="term" value="P:glycolipid biosynthetic process"/>
    <property type="evidence" value="ECO:0007669"/>
    <property type="project" value="InterPro"/>
</dbReference>
<gene>
    <name evidence="10" type="primary">LOC100182641</name>
</gene>
<proteinExistence type="inferred from homology"/>
<dbReference type="Gene3D" id="3.40.50.300">
    <property type="entry name" value="P-loop containing nucleotide triphosphate hydrolases"/>
    <property type="match status" value="1"/>
</dbReference>
<evidence type="ECO:0000256" key="9">
    <source>
        <dbReference type="ARBA" id="ARBA00023180"/>
    </source>
</evidence>
<dbReference type="GO" id="GO:0000139">
    <property type="term" value="C:Golgi membrane"/>
    <property type="evidence" value="ECO:0007669"/>
    <property type="project" value="UniProtKB-SubCell"/>
</dbReference>
<dbReference type="PANTHER" id="PTHR14647:SF87">
    <property type="entry name" value="PUTATIVE-RELATED"/>
    <property type="match status" value="1"/>
</dbReference>
<comment type="similarity">
    <text evidence="2">Belongs to the galactose-3-O-sulfotransferase family.</text>
</comment>
<keyword evidence="11" id="KW-1185">Reference proteome</keyword>
<evidence type="ECO:0000256" key="7">
    <source>
        <dbReference type="ARBA" id="ARBA00023034"/>
    </source>
</evidence>
<keyword evidence="3" id="KW-0808">Transferase</keyword>
<evidence type="ECO:0000256" key="3">
    <source>
        <dbReference type="ARBA" id="ARBA00022679"/>
    </source>
</evidence>
<dbReference type="PANTHER" id="PTHR14647">
    <property type="entry name" value="GALACTOSE-3-O-SULFOTRANSFERASE"/>
    <property type="match status" value="1"/>
</dbReference>
<reference evidence="10" key="3">
    <citation type="submission" date="2025-09" db="UniProtKB">
        <authorList>
            <consortium name="Ensembl"/>
        </authorList>
    </citation>
    <scope>IDENTIFICATION</scope>
</reference>
<dbReference type="InterPro" id="IPR009729">
    <property type="entry name" value="Gal-3-0_sulfotransfrase"/>
</dbReference>
<dbReference type="InParanoid" id="F6WIX1"/>
<evidence type="ECO:0000256" key="4">
    <source>
        <dbReference type="ARBA" id="ARBA00022692"/>
    </source>
</evidence>
<keyword evidence="7" id="KW-0333">Golgi apparatus</keyword>
<reference evidence="11" key="1">
    <citation type="journal article" date="2002" name="Science">
        <title>The draft genome of Ciona intestinalis: insights into chordate and vertebrate origins.</title>
        <authorList>
            <person name="Dehal P."/>
            <person name="Satou Y."/>
            <person name="Campbell R.K."/>
            <person name="Chapman J."/>
            <person name="Degnan B."/>
            <person name="De Tomaso A."/>
            <person name="Davidson B."/>
            <person name="Di Gregorio A."/>
            <person name="Gelpke M."/>
            <person name="Goodstein D.M."/>
            <person name="Harafuji N."/>
            <person name="Hastings K.E."/>
            <person name="Ho I."/>
            <person name="Hotta K."/>
            <person name="Huang W."/>
            <person name="Kawashima T."/>
            <person name="Lemaire P."/>
            <person name="Martinez D."/>
            <person name="Meinertzhagen I.A."/>
            <person name="Necula S."/>
            <person name="Nonaka M."/>
            <person name="Putnam N."/>
            <person name="Rash S."/>
            <person name="Saiga H."/>
            <person name="Satake M."/>
            <person name="Terry A."/>
            <person name="Yamada L."/>
            <person name="Wang H.G."/>
            <person name="Awazu S."/>
            <person name="Azumi K."/>
            <person name="Boore J."/>
            <person name="Branno M."/>
            <person name="Chin-Bow S."/>
            <person name="DeSantis R."/>
            <person name="Doyle S."/>
            <person name="Francino P."/>
            <person name="Keys D.N."/>
            <person name="Haga S."/>
            <person name="Hayashi H."/>
            <person name="Hino K."/>
            <person name="Imai K.S."/>
            <person name="Inaba K."/>
            <person name="Kano S."/>
            <person name="Kobayashi K."/>
            <person name="Kobayashi M."/>
            <person name="Lee B.I."/>
            <person name="Makabe K.W."/>
            <person name="Manohar C."/>
            <person name="Matassi G."/>
            <person name="Medina M."/>
            <person name="Mochizuki Y."/>
            <person name="Mount S."/>
            <person name="Morishita T."/>
            <person name="Miura S."/>
            <person name="Nakayama A."/>
            <person name="Nishizaka S."/>
            <person name="Nomoto H."/>
            <person name="Ohta F."/>
            <person name="Oishi K."/>
            <person name="Rigoutsos I."/>
            <person name="Sano M."/>
            <person name="Sasaki A."/>
            <person name="Sasakura Y."/>
            <person name="Shoguchi E."/>
            <person name="Shin-i T."/>
            <person name="Spagnuolo A."/>
            <person name="Stainier D."/>
            <person name="Suzuki M.M."/>
            <person name="Tassy O."/>
            <person name="Takatori N."/>
            <person name="Tokuoka M."/>
            <person name="Yagi K."/>
            <person name="Yoshizaki F."/>
            <person name="Wada S."/>
            <person name="Zhang C."/>
            <person name="Hyatt P.D."/>
            <person name="Larimer F."/>
            <person name="Detter C."/>
            <person name="Doggett N."/>
            <person name="Glavina T."/>
            <person name="Hawkins T."/>
            <person name="Richardson P."/>
            <person name="Lucas S."/>
            <person name="Kohara Y."/>
            <person name="Levine M."/>
            <person name="Satoh N."/>
            <person name="Rokhsar D.S."/>
        </authorList>
    </citation>
    <scope>NUCLEOTIDE SEQUENCE [LARGE SCALE GENOMIC DNA]</scope>
</reference>
<name>F6WIX1_CIOIN</name>
<dbReference type="GeneTree" id="ENSGT00950000182923"/>
<dbReference type="Proteomes" id="UP000008144">
    <property type="component" value="Unassembled WGS sequence"/>
</dbReference>
<reference evidence="10" key="2">
    <citation type="submission" date="2025-08" db="UniProtKB">
        <authorList>
            <consortium name="Ensembl"/>
        </authorList>
    </citation>
    <scope>IDENTIFICATION</scope>
</reference>
<keyword evidence="4" id="KW-0812">Transmembrane</keyword>
<keyword evidence="9" id="KW-0325">Glycoprotein</keyword>
<dbReference type="Ensembl" id="ENSCINT00000003676.3">
    <property type="protein sequence ID" value="ENSCINP00000003676.3"/>
    <property type="gene ID" value="ENSCING00000001824.3"/>
</dbReference>
<dbReference type="GO" id="GO:0001733">
    <property type="term" value="F:galactosylceramide sulfotransferase activity"/>
    <property type="evidence" value="ECO:0007669"/>
    <property type="project" value="InterPro"/>
</dbReference>
<dbReference type="STRING" id="7719.ENSCINP00000003676"/>
<accession>F6WIX1</accession>